<evidence type="ECO:0000313" key="1">
    <source>
        <dbReference type="EMBL" id="KAK9213870.1"/>
    </source>
</evidence>
<sequence length="219" mass="24169">MLMRKSVRLMTDQIPPPTIKLSTTVLLLDLRSSKTDQRRRYRALIATSWVTVSIESLITVPGKTHASRVYGIVFPLFSETGVSSAYISGRALVYGRATFASTLRLHHSVEPKFGSLLAGLMELESDQVMVEEWRLGGGATDSVLCSSRSVDRNQIKILAEARWLLRGGRLQLASLRRRMSQPTGGVTVGGGFQVAGDRLCGYRWWFPSCKRGRPSLVGG</sequence>
<dbReference type="Proteomes" id="UP001428341">
    <property type="component" value="Unassembled WGS sequence"/>
</dbReference>
<organism evidence="1 2">
    <name type="scientific">Citrus x changshan-huyou</name>
    <dbReference type="NCBI Taxonomy" id="2935761"/>
    <lineage>
        <taxon>Eukaryota</taxon>
        <taxon>Viridiplantae</taxon>
        <taxon>Streptophyta</taxon>
        <taxon>Embryophyta</taxon>
        <taxon>Tracheophyta</taxon>
        <taxon>Spermatophyta</taxon>
        <taxon>Magnoliopsida</taxon>
        <taxon>eudicotyledons</taxon>
        <taxon>Gunneridae</taxon>
        <taxon>Pentapetalae</taxon>
        <taxon>rosids</taxon>
        <taxon>malvids</taxon>
        <taxon>Sapindales</taxon>
        <taxon>Rutaceae</taxon>
        <taxon>Aurantioideae</taxon>
        <taxon>Citrus</taxon>
    </lineage>
</organism>
<accession>A0AAP0QSY6</accession>
<dbReference type="EMBL" id="JBCGBO010000003">
    <property type="protein sequence ID" value="KAK9213870.1"/>
    <property type="molecule type" value="Genomic_DNA"/>
</dbReference>
<proteinExistence type="predicted"/>
<dbReference type="AlphaFoldDB" id="A0AAP0QSY6"/>
<comment type="caution">
    <text evidence="1">The sequence shown here is derived from an EMBL/GenBank/DDBJ whole genome shotgun (WGS) entry which is preliminary data.</text>
</comment>
<reference evidence="1 2" key="1">
    <citation type="submission" date="2024-05" db="EMBL/GenBank/DDBJ databases">
        <title>Haplotype-resolved chromosome-level genome assembly of Huyou (Citrus changshanensis).</title>
        <authorList>
            <person name="Miao C."/>
            <person name="Chen W."/>
            <person name="Wu Y."/>
            <person name="Wang L."/>
            <person name="Zhao S."/>
            <person name="Grierson D."/>
            <person name="Xu C."/>
            <person name="Chen K."/>
        </authorList>
    </citation>
    <scope>NUCLEOTIDE SEQUENCE [LARGE SCALE GENOMIC DNA]</scope>
    <source>
        <strain evidence="1">01-14</strain>
        <tissue evidence="1">Leaf</tissue>
    </source>
</reference>
<protein>
    <submittedName>
        <fullName evidence="1">Uncharacterized protein</fullName>
    </submittedName>
</protein>
<name>A0AAP0QSY6_9ROSI</name>
<keyword evidence="2" id="KW-1185">Reference proteome</keyword>
<evidence type="ECO:0000313" key="2">
    <source>
        <dbReference type="Proteomes" id="UP001428341"/>
    </source>
</evidence>
<gene>
    <name evidence="1" type="ORF">WN944_005855</name>
</gene>